<evidence type="ECO:0000256" key="8">
    <source>
        <dbReference type="ARBA" id="ARBA00047899"/>
    </source>
</evidence>
<dbReference type="EMBL" id="BTGC01000005">
    <property type="protein sequence ID" value="GMM51389.1"/>
    <property type="molecule type" value="Genomic_DNA"/>
</dbReference>
<dbReference type="SMART" id="SM00220">
    <property type="entry name" value="S_TKc"/>
    <property type="match status" value="1"/>
</dbReference>
<name>A0AAV5RIN4_STABA</name>
<dbReference type="FunFam" id="1.10.510.10:FF:000024">
    <property type="entry name" value="Probable serine/threonine-protein kinase cot-1"/>
    <property type="match status" value="1"/>
</dbReference>
<dbReference type="GO" id="GO:0005634">
    <property type="term" value="C:nucleus"/>
    <property type="evidence" value="ECO:0007669"/>
    <property type="project" value="TreeGrafter"/>
</dbReference>
<dbReference type="InterPro" id="IPR000719">
    <property type="entry name" value="Prot_kinase_dom"/>
</dbReference>
<sequence>MNGNGDTNDLHADRLESVILELDEDGMIQFISEIARDLFSVDVQSMLNENIGNYTTFNRVPLSASLNTDISETSLLSFKSANSALKTMKGSITIFFDFNGNAAEAQGLFVLQSFIWIVSNHHTGLSMSKNLCIPSSLYRTTGFSIDLFNSYLQDMNTFTAPPPPQELCRICERFIRTWWFIRHHWFCSVEHKIEGRISMLREQLVESKMRIQNRRYAAKISSPLAKSSLMPHPQNPFQLLLYRSDLALSVDTYEIRASVEVENGDYNANALQLLNKIHDLDSALDSDIQPAWKQLNALIDELVLYTTRFIKFLLYRKLLAVEIETQVYVAIDNTIKQNEEVIMSDDECKDITPKLQVTNSGYASPLMSQIPQPPLSPSHQHSQSSLKRTTSNRSIRSQRSMRSMRSASSCFDNDILPLPSIADYQLVRLLNRGSYGKVYLARKRLTGDLFAVKVLKKRTMVQRNQVLNVKHERRVLMTTASSPYVATLHYSFQSQDFLYLVLEFVEGGDVSSLLRKVGCLNEEWALRYFCEIVVAVDSVHEHNILHRDLKPENLLIDKFGHLKLSDFGLSMQIGEPGKFENRVRGTPDYLAPETLKNQFLDRKADWWSVGCILFEFLYGYPPFNDSTPALIFSHILNCEIAWPDLPPELDISADIKNLITGLLNLNRGLRLGSKDIKAHNLFRQVDWSTLFQQTALYIPPPINDSLTPTKELADEPVIEPDADLVFSRSFDSPTRSQRLSSSSIDDDSSSEFGHFSYRNLPVLEKANTEVIHKINSITPDLSPSPSSPRSPTR</sequence>
<evidence type="ECO:0000256" key="7">
    <source>
        <dbReference type="ARBA" id="ARBA00022840"/>
    </source>
</evidence>
<evidence type="ECO:0000256" key="9">
    <source>
        <dbReference type="ARBA" id="ARBA00048679"/>
    </source>
</evidence>
<dbReference type="CDD" id="cd05579">
    <property type="entry name" value="STKc_MAST_like"/>
    <property type="match status" value="1"/>
</dbReference>
<dbReference type="PROSITE" id="PS50011">
    <property type="entry name" value="PROTEIN_KINASE_DOM"/>
    <property type="match status" value="1"/>
</dbReference>
<reference evidence="12 13" key="1">
    <citation type="journal article" date="2023" name="Elife">
        <title>Identification of key yeast species and microbe-microbe interactions impacting larval growth of Drosophila in the wild.</title>
        <authorList>
            <person name="Mure A."/>
            <person name="Sugiura Y."/>
            <person name="Maeda R."/>
            <person name="Honda K."/>
            <person name="Sakurai N."/>
            <person name="Takahashi Y."/>
            <person name="Watada M."/>
            <person name="Katoh T."/>
            <person name="Gotoh A."/>
            <person name="Gotoh Y."/>
            <person name="Taniguchi I."/>
            <person name="Nakamura K."/>
            <person name="Hayashi T."/>
            <person name="Katayama T."/>
            <person name="Uemura T."/>
            <person name="Hattori Y."/>
        </authorList>
    </citation>
    <scope>NUCLEOTIDE SEQUENCE [LARGE SCALE GENOMIC DNA]</scope>
    <source>
        <strain evidence="12 13">SB-73</strain>
    </source>
</reference>
<dbReference type="PANTHER" id="PTHR24356:SF1">
    <property type="entry name" value="SERINE_THREONINE-PROTEIN KINASE GREATWALL"/>
    <property type="match status" value="1"/>
</dbReference>
<feature type="domain" description="Protein kinase" evidence="11">
    <location>
        <begin position="424"/>
        <end position="682"/>
    </location>
</feature>
<keyword evidence="7" id="KW-0067">ATP-binding</keyword>
<evidence type="ECO:0000256" key="3">
    <source>
        <dbReference type="ARBA" id="ARBA00022553"/>
    </source>
</evidence>
<keyword evidence="5" id="KW-0547">Nucleotide-binding</keyword>
<evidence type="ECO:0000256" key="6">
    <source>
        <dbReference type="ARBA" id="ARBA00022777"/>
    </source>
</evidence>
<dbReference type="SUPFAM" id="SSF56112">
    <property type="entry name" value="Protein kinase-like (PK-like)"/>
    <property type="match status" value="1"/>
</dbReference>
<evidence type="ECO:0000256" key="5">
    <source>
        <dbReference type="ARBA" id="ARBA00022741"/>
    </source>
</evidence>
<keyword evidence="13" id="KW-1185">Reference proteome</keyword>
<gene>
    <name evidence="12" type="ORF">DASB73_023470</name>
</gene>
<feature type="region of interest" description="Disordered" evidence="10">
    <location>
        <begin position="774"/>
        <end position="793"/>
    </location>
</feature>
<comment type="catalytic activity">
    <reaction evidence="8">
        <text>L-threonyl-[protein] + ATP = O-phospho-L-threonyl-[protein] + ADP + H(+)</text>
        <dbReference type="Rhea" id="RHEA:46608"/>
        <dbReference type="Rhea" id="RHEA-COMP:11060"/>
        <dbReference type="Rhea" id="RHEA-COMP:11605"/>
        <dbReference type="ChEBI" id="CHEBI:15378"/>
        <dbReference type="ChEBI" id="CHEBI:30013"/>
        <dbReference type="ChEBI" id="CHEBI:30616"/>
        <dbReference type="ChEBI" id="CHEBI:61977"/>
        <dbReference type="ChEBI" id="CHEBI:456216"/>
        <dbReference type="EC" id="2.7.11.1"/>
    </reaction>
</comment>
<evidence type="ECO:0000256" key="10">
    <source>
        <dbReference type="SAM" id="MobiDB-lite"/>
    </source>
</evidence>
<feature type="compositionally biased region" description="Low complexity" evidence="10">
    <location>
        <begin position="779"/>
        <end position="793"/>
    </location>
</feature>
<keyword evidence="6 12" id="KW-0418">Kinase</keyword>
<dbReference type="Pfam" id="PF00069">
    <property type="entry name" value="Pkinase"/>
    <property type="match status" value="1"/>
</dbReference>
<dbReference type="InterPro" id="IPR050236">
    <property type="entry name" value="Ser_Thr_kinase_AGC"/>
</dbReference>
<dbReference type="GO" id="GO:0007010">
    <property type="term" value="P:cytoskeleton organization"/>
    <property type="evidence" value="ECO:0007669"/>
    <property type="project" value="UniProtKB-ARBA"/>
</dbReference>
<keyword evidence="2" id="KW-0723">Serine/threonine-protein kinase</keyword>
<dbReference type="GO" id="GO:0005737">
    <property type="term" value="C:cytoplasm"/>
    <property type="evidence" value="ECO:0007669"/>
    <property type="project" value="TreeGrafter"/>
</dbReference>
<feature type="region of interest" description="Disordered" evidence="10">
    <location>
        <begin position="366"/>
        <end position="406"/>
    </location>
</feature>
<comment type="catalytic activity">
    <reaction evidence="9">
        <text>L-seryl-[protein] + ATP = O-phospho-L-seryl-[protein] + ADP + H(+)</text>
        <dbReference type="Rhea" id="RHEA:17989"/>
        <dbReference type="Rhea" id="RHEA-COMP:9863"/>
        <dbReference type="Rhea" id="RHEA-COMP:11604"/>
        <dbReference type="ChEBI" id="CHEBI:15378"/>
        <dbReference type="ChEBI" id="CHEBI:29999"/>
        <dbReference type="ChEBI" id="CHEBI:30616"/>
        <dbReference type="ChEBI" id="CHEBI:83421"/>
        <dbReference type="ChEBI" id="CHEBI:456216"/>
        <dbReference type="EC" id="2.7.11.1"/>
    </reaction>
</comment>
<keyword evidence="3" id="KW-0597">Phosphoprotein</keyword>
<organism evidence="12 13">
    <name type="scientific">Starmerella bacillaris</name>
    <name type="common">Yeast</name>
    <name type="synonym">Candida zemplinina</name>
    <dbReference type="NCBI Taxonomy" id="1247836"/>
    <lineage>
        <taxon>Eukaryota</taxon>
        <taxon>Fungi</taxon>
        <taxon>Dikarya</taxon>
        <taxon>Ascomycota</taxon>
        <taxon>Saccharomycotina</taxon>
        <taxon>Dipodascomycetes</taxon>
        <taxon>Dipodascales</taxon>
        <taxon>Trichomonascaceae</taxon>
        <taxon>Starmerella</taxon>
    </lineage>
</organism>
<proteinExistence type="predicted"/>
<dbReference type="GO" id="GO:0004674">
    <property type="term" value="F:protein serine/threonine kinase activity"/>
    <property type="evidence" value="ECO:0007669"/>
    <property type="project" value="UniProtKB-KW"/>
</dbReference>
<evidence type="ECO:0000313" key="13">
    <source>
        <dbReference type="Proteomes" id="UP001362899"/>
    </source>
</evidence>
<accession>A0AAV5RIN4</accession>
<dbReference type="InterPro" id="IPR008271">
    <property type="entry name" value="Ser/Thr_kinase_AS"/>
</dbReference>
<feature type="compositionally biased region" description="Low complexity" evidence="10">
    <location>
        <begin position="377"/>
        <end position="406"/>
    </location>
</feature>
<dbReference type="Proteomes" id="UP001362899">
    <property type="component" value="Unassembled WGS sequence"/>
</dbReference>
<evidence type="ECO:0000256" key="4">
    <source>
        <dbReference type="ARBA" id="ARBA00022679"/>
    </source>
</evidence>
<dbReference type="GO" id="GO:0035556">
    <property type="term" value="P:intracellular signal transduction"/>
    <property type="evidence" value="ECO:0007669"/>
    <property type="project" value="TreeGrafter"/>
</dbReference>
<dbReference type="Gene3D" id="1.10.510.10">
    <property type="entry name" value="Transferase(Phosphotransferase) domain 1"/>
    <property type="match status" value="1"/>
</dbReference>
<dbReference type="FunFam" id="3.30.200.20:FF:000103">
    <property type="entry name" value="Protein kinase C"/>
    <property type="match status" value="1"/>
</dbReference>
<evidence type="ECO:0000256" key="2">
    <source>
        <dbReference type="ARBA" id="ARBA00022527"/>
    </source>
</evidence>
<evidence type="ECO:0000256" key="1">
    <source>
        <dbReference type="ARBA" id="ARBA00012513"/>
    </source>
</evidence>
<dbReference type="Gene3D" id="3.30.200.20">
    <property type="entry name" value="Phosphorylase Kinase, domain 1"/>
    <property type="match status" value="1"/>
</dbReference>
<dbReference type="AlphaFoldDB" id="A0AAV5RIN4"/>
<keyword evidence="4" id="KW-0808">Transferase</keyword>
<dbReference type="EC" id="2.7.11.1" evidence="1"/>
<dbReference type="PROSITE" id="PS00108">
    <property type="entry name" value="PROTEIN_KINASE_ST"/>
    <property type="match status" value="1"/>
</dbReference>
<dbReference type="GO" id="GO:0005524">
    <property type="term" value="F:ATP binding"/>
    <property type="evidence" value="ECO:0007669"/>
    <property type="project" value="UniProtKB-KW"/>
</dbReference>
<protein>
    <recommendedName>
        <fullName evidence="1">non-specific serine/threonine protein kinase</fullName>
        <ecNumber evidence="1">2.7.11.1</ecNumber>
    </recommendedName>
</protein>
<dbReference type="PANTHER" id="PTHR24356">
    <property type="entry name" value="SERINE/THREONINE-PROTEIN KINASE"/>
    <property type="match status" value="1"/>
</dbReference>
<evidence type="ECO:0000313" key="12">
    <source>
        <dbReference type="EMBL" id="GMM51389.1"/>
    </source>
</evidence>
<comment type="caution">
    <text evidence="12">The sequence shown here is derived from an EMBL/GenBank/DDBJ whole genome shotgun (WGS) entry which is preliminary data.</text>
</comment>
<dbReference type="InterPro" id="IPR011009">
    <property type="entry name" value="Kinase-like_dom_sf"/>
</dbReference>
<evidence type="ECO:0000259" key="11">
    <source>
        <dbReference type="PROSITE" id="PS50011"/>
    </source>
</evidence>